<comment type="subcellular location">
    <subcellularLocation>
        <location evidence="1">Membrane</location>
    </subcellularLocation>
</comment>
<dbReference type="Pfam" id="PF00691">
    <property type="entry name" value="OmpA"/>
    <property type="match status" value="1"/>
</dbReference>
<protein>
    <submittedName>
        <fullName evidence="6">OmpA family protein</fullName>
    </submittedName>
</protein>
<dbReference type="RefSeq" id="WP_219316438.1">
    <property type="nucleotide sequence ID" value="NZ_JAHWYN010000004.1"/>
</dbReference>
<keyword evidence="4" id="KW-0732">Signal</keyword>
<evidence type="ECO:0000256" key="2">
    <source>
        <dbReference type="ARBA" id="ARBA00023136"/>
    </source>
</evidence>
<evidence type="ECO:0000313" key="6">
    <source>
        <dbReference type="EMBL" id="MBW4359922.1"/>
    </source>
</evidence>
<dbReference type="Pfam" id="PF02412">
    <property type="entry name" value="TSP_3"/>
    <property type="match status" value="2"/>
</dbReference>
<feature type="signal peptide" evidence="4">
    <location>
        <begin position="1"/>
        <end position="19"/>
    </location>
</feature>
<evidence type="ECO:0000256" key="3">
    <source>
        <dbReference type="PROSITE-ProRule" id="PRU00473"/>
    </source>
</evidence>
<evidence type="ECO:0000256" key="4">
    <source>
        <dbReference type="SAM" id="SignalP"/>
    </source>
</evidence>
<dbReference type="InterPro" id="IPR006665">
    <property type="entry name" value="OmpA-like"/>
</dbReference>
<dbReference type="CDD" id="cd07185">
    <property type="entry name" value="OmpA_C-like"/>
    <property type="match status" value="1"/>
</dbReference>
<evidence type="ECO:0000256" key="1">
    <source>
        <dbReference type="ARBA" id="ARBA00004370"/>
    </source>
</evidence>
<name>A0ABS6XTB6_9FLAO</name>
<dbReference type="EMBL" id="JAHWYN010000004">
    <property type="protein sequence ID" value="MBW4359922.1"/>
    <property type="molecule type" value="Genomic_DNA"/>
</dbReference>
<evidence type="ECO:0000313" key="7">
    <source>
        <dbReference type="Proteomes" id="UP000812031"/>
    </source>
</evidence>
<accession>A0ABS6XTB6</accession>
<dbReference type="PROSITE" id="PS51123">
    <property type="entry name" value="OMPA_2"/>
    <property type="match status" value="1"/>
</dbReference>
<proteinExistence type="predicted"/>
<keyword evidence="7" id="KW-1185">Reference proteome</keyword>
<dbReference type="PANTHER" id="PTHR30329:SF21">
    <property type="entry name" value="LIPOPROTEIN YIAD-RELATED"/>
    <property type="match status" value="1"/>
</dbReference>
<gene>
    <name evidence="6" type="ORF">KZH69_05445</name>
</gene>
<keyword evidence="2 3" id="KW-0472">Membrane</keyword>
<dbReference type="InterPro" id="IPR043781">
    <property type="entry name" value="DUF5723"/>
</dbReference>
<feature type="chain" id="PRO_5047409227" evidence="4">
    <location>
        <begin position="20"/>
        <end position="733"/>
    </location>
</feature>
<dbReference type="InterPro" id="IPR006690">
    <property type="entry name" value="OMPA-like_CS"/>
</dbReference>
<sequence length="733" mass="79931">MKKSLLFLIVLFSVMTANAQSYMGYIPDNYAGVQGVLFNPASIVDSRFKTDINMFSTSSSLNNDFYGLSLFDLSKSSYDANKDGVRTPLKNNGGIVYSDVMGPSFMFNIAPKHAVAIFTRARAVVNATDINGLLYDQVKDGLDDANDFNINVGNPNMVGHTWGEIGASYAAVLWQSKQHFLKGGFTAKYLIGGVNAYAKGSDITSSFVQTNDPATTMLMTTGTLTIGSSQDIVTGDEDYVFDSNSTGFGGDFGFIYEWRPDYANYDLNNAKPTDNNFKDLNKYKLRFGLSVTDIGAISYKNSKEESYNINGAVSRQDIDDADNLGDFLEQHYGTPVTVYKNIKANLPTVMHLDADWNMYKKFYLNLNGNVSLVDKSAMGKTSSANTYILTPRYETRWFTFSLPINYMEYSGMQVGTGLRFGALFVGSSSVITNWLSKESKGADVYFGFKIPVYQKKFKDTDEDGVLDKEDDCPKIAGPAENKGCPWPDADVDTVADKDDKCPTVAGPVENKGCPWGDEDKDTVLDNVDGCPAVAGPVENKGCPWPDTDGDTVLDKDDKCPNEKGLVANFGCPENDADKDGVVDKEDECPTVPGPASNKGCPEVTQEVLKELKVQARAVFFVTGEAILKTADKGETDGRLEAIKDIIKNYPNAKFSIEGHTDNVGNAKANQKLSEARAKVVMDALIAKGVNPANLTYVGYGATKPVANNKTAKGRAENRRTEVIHVGTIYEGKL</sequence>
<comment type="caution">
    <text evidence="6">The sequence shown here is derived from an EMBL/GenBank/DDBJ whole genome shotgun (WGS) entry which is preliminary data.</text>
</comment>
<dbReference type="Pfam" id="PF18990">
    <property type="entry name" value="DUF5723"/>
    <property type="match status" value="1"/>
</dbReference>
<feature type="domain" description="OmpA-like" evidence="5">
    <location>
        <begin position="607"/>
        <end position="728"/>
    </location>
</feature>
<reference evidence="6 7" key="1">
    <citation type="submission" date="2021-07" db="EMBL/GenBank/DDBJ databases">
        <title>Flavobacterium sp. nov. isolated from sediment on the Taihu Lake.</title>
        <authorList>
            <person name="Qu J.-H."/>
        </authorList>
    </citation>
    <scope>NUCLEOTIDE SEQUENCE [LARGE SCALE GENOMIC DNA]</scope>
    <source>
        <strain evidence="6 7">NAS39</strain>
    </source>
</reference>
<dbReference type="InterPro" id="IPR050330">
    <property type="entry name" value="Bact_OuterMem_StrucFunc"/>
</dbReference>
<dbReference type="Proteomes" id="UP000812031">
    <property type="component" value="Unassembled WGS sequence"/>
</dbReference>
<dbReference type="PANTHER" id="PTHR30329">
    <property type="entry name" value="STATOR ELEMENT OF FLAGELLAR MOTOR COMPLEX"/>
    <property type="match status" value="1"/>
</dbReference>
<evidence type="ECO:0000259" key="5">
    <source>
        <dbReference type="PROSITE" id="PS51123"/>
    </source>
</evidence>
<dbReference type="InterPro" id="IPR003367">
    <property type="entry name" value="Thrombospondin_3-like_rpt"/>
</dbReference>
<dbReference type="PROSITE" id="PS01068">
    <property type="entry name" value="OMPA_1"/>
    <property type="match status" value="1"/>
</dbReference>
<organism evidence="6 7">
    <name type="scientific">Flavobacterium taihuense</name>
    <dbReference type="NCBI Taxonomy" id="2857508"/>
    <lineage>
        <taxon>Bacteria</taxon>
        <taxon>Pseudomonadati</taxon>
        <taxon>Bacteroidota</taxon>
        <taxon>Flavobacteriia</taxon>
        <taxon>Flavobacteriales</taxon>
        <taxon>Flavobacteriaceae</taxon>
        <taxon>Flavobacterium</taxon>
    </lineage>
</organism>